<dbReference type="Pfam" id="PF06013">
    <property type="entry name" value="WXG100"/>
    <property type="match status" value="1"/>
</dbReference>
<dbReference type="NCBIfam" id="TIGR03930">
    <property type="entry name" value="WXG100_ESAT6"/>
    <property type="match status" value="1"/>
</dbReference>
<keyword evidence="2" id="KW-1185">Reference proteome</keyword>
<name>A0A2P2GPY4_STREW</name>
<dbReference type="AlphaFoldDB" id="A0A2P2GPY4"/>
<evidence type="ECO:0008006" key="3">
    <source>
        <dbReference type="Google" id="ProtNLM"/>
    </source>
</evidence>
<dbReference type="RefSeq" id="WP_046908338.1">
    <property type="nucleotide sequence ID" value="NZ_BAAAXG010000028.1"/>
</dbReference>
<protein>
    <recommendedName>
        <fullName evidence="3">WXG100 family type VII secretion target</fullName>
    </recommendedName>
</protein>
<organism evidence="1 2">
    <name type="scientific">Streptomyces showdoensis</name>
    <dbReference type="NCBI Taxonomy" id="68268"/>
    <lineage>
        <taxon>Bacteria</taxon>
        <taxon>Bacillati</taxon>
        <taxon>Actinomycetota</taxon>
        <taxon>Actinomycetes</taxon>
        <taxon>Kitasatosporales</taxon>
        <taxon>Streptomycetaceae</taxon>
        <taxon>Streptomyces</taxon>
    </lineage>
</organism>
<dbReference type="OrthoDB" id="3253863at2"/>
<comment type="caution">
    <text evidence="1">The sequence shown here is derived from an EMBL/GenBank/DDBJ whole genome shotgun (WGS) entry which is preliminary data.</text>
</comment>
<dbReference type="InterPro" id="IPR036689">
    <property type="entry name" value="ESAT-6-like_sf"/>
</dbReference>
<proteinExistence type="predicted"/>
<dbReference type="InterPro" id="IPR010310">
    <property type="entry name" value="T7SS_ESAT-6-like"/>
</dbReference>
<dbReference type="Gene3D" id="1.10.287.1060">
    <property type="entry name" value="ESAT-6-like"/>
    <property type="match status" value="1"/>
</dbReference>
<sequence>MTIDAHLKTSEDDLTRLADDLDTMQRHIDGQVRRMDGIVDRIEAGWKGETGKAYRSLHRAASEDAVRIREILVVLEQAVRLSRDGFTEQEMENLRSLRKMESSVDVAAEAAKLQAPEAGTAGPRSGILDI</sequence>
<evidence type="ECO:0000313" key="2">
    <source>
        <dbReference type="Proteomes" id="UP000265325"/>
    </source>
</evidence>
<reference evidence="1 2" key="1">
    <citation type="submission" date="2015-05" db="EMBL/GenBank/DDBJ databases">
        <title>Draft Genome assembly of Streptomyces showdoensis.</title>
        <authorList>
            <person name="Thapa K.K."/>
            <person name="Metsa-Ketela M."/>
        </authorList>
    </citation>
    <scope>NUCLEOTIDE SEQUENCE [LARGE SCALE GENOMIC DNA]</scope>
    <source>
        <strain evidence="1 2">ATCC 15227</strain>
    </source>
</reference>
<gene>
    <name evidence="1" type="ORF">VO63_15365</name>
</gene>
<accession>A0A2P2GPY4</accession>
<evidence type="ECO:0000313" key="1">
    <source>
        <dbReference type="EMBL" id="KKZ72929.1"/>
    </source>
</evidence>
<dbReference type="SUPFAM" id="SSF140453">
    <property type="entry name" value="EsxAB dimer-like"/>
    <property type="match status" value="1"/>
</dbReference>
<dbReference type="Proteomes" id="UP000265325">
    <property type="component" value="Unassembled WGS sequence"/>
</dbReference>
<dbReference type="EMBL" id="LAQS01000021">
    <property type="protein sequence ID" value="KKZ72929.1"/>
    <property type="molecule type" value="Genomic_DNA"/>
</dbReference>